<dbReference type="EMBL" id="KL647503">
    <property type="protein sequence ID" value="KEY74631.1"/>
    <property type="molecule type" value="Genomic_DNA"/>
</dbReference>
<dbReference type="HOGENOM" id="CLU_156748_0_0_1"/>
<proteinExistence type="predicted"/>
<dbReference type="Proteomes" id="UP000028045">
    <property type="component" value="Unassembled WGS sequence"/>
</dbReference>
<accession>A0A084BAQ2</accession>
<name>A0A084BAQ2_STACB</name>
<protein>
    <recommendedName>
        <fullName evidence="1">PCA1 HMA heavy metal-associated domain-containing protein</fullName>
    </recommendedName>
</protein>
<dbReference type="InterPro" id="IPR056236">
    <property type="entry name" value="HMA_PCA1"/>
</dbReference>
<evidence type="ECO:0000259" key="1">
    <source>
        <dbReference type="Pfam" id="PF24534"/>
    </source>
</evidence>
<reference evidence="2 3" key="1">
    <citation type="journal article" date="2014" name="BMC Genomics">
        <title>Comparative genome sequencing reveals chemotype-specific gene clusters in the toxigenic black mold Stachybotrys.</title>
        <authorList>
            <person name="Semeiks J."/>
            <person name="Borek D."/>
            <person name="Otwinowski Z."/>
            <person name="Grishin N.V."/>
        </authorList>
    </citation>
    <scope>NUCLEOTIDE SEQUENCE [LARGE SCALE GENOMIC DNA]</scope>
    <source>
        <strain evidence="3">CBS 109288 / IBT 7711</strain>
    </source>
</reference>
<feature type="domain" description="PCA1 HMA heavy metal-associated" evidence="1">
    <location>
        <begin position="35"/>
        <end position="98"/>
    </location>
</feature>
<organism evidence="2 3">
    <name type="scientific">Stachybotrys chartarum (strain CBS 109288 / IBT 7711)</name>
    <name type="common">Toxic black mold</name>
    <name type="synonym">Stilbospora chartarum</name>
    <dbReference type="NCBI Taxonomy" id="1280523"/>
    <lineage>
        <taxon>Eukaryota</taxon>
        <taxon>Fungi</taxon>
        <taxon>Dikarya</taxon>
        <taxon>Ascomycota</taxon>
        <taxon>Pezizomycotina</taxon>
        <taxon>Sordariomycetes</taxon>
        <taxon>Hypocreomycetidae</taxon>
        <taxon>Hypocreales</taxon>
        <taxon>Stachybotryaceae</taxon>
        <taxon>Stachybotrys</taxon>
    </lineage>
</organism>
<evidence type="ECO:0000313" key="3">
    <source>
        <dbReference type="Proteomes" id="UP000028045"/>
    </source>
</evidence>
<evidence type="ECO:0000313" key="2">
    <source>
        <dbReference type="EMBL" id="KEY74631.1"/>
    </source>
</evidence>
<gene>
    <name evidence="2" type="ORF">S7711_05060</name>
</gene>
<dbReference type="Pfam" id="PF24534">
    <property type="entry name" value="HMA_PCA1"/>
    <property type="match status" value="1"/>
</dbReference>
<dbReference type="AlphaFoldDB" id="A0A084BAQ2"/>
<sequence length="134" mass="14420">MGNGEFYIDTSITKADEVIRSASTASGFFLSNMVSGNYLDILAAPAVGKRLADEPLPSVTNIESINKSTVRISYEPTAIGAWDLYGLIKDRDGCRDLAESSADPLLENSRRRLWDQLIKTGLAAALTIPVAVVS</sequence>
<keyword evidence="3" id="KW-1185">Reference proteome</keyword>